<evidence type="ECO:0000256" key="3">
    <source>
        <dbReference type="ARBA" id="ARBA00023295"/>
    </source>
</evidence>
<sequence length="565" mass="64801">MNFDINTVPFSCYGSYLAFSYPRDGEGVYQDHLALRILYGMFNEQETYPIVMLNQEGLPVAGDIEATPVQLKVSAGGQGYQICFQNEDTVHLKGSTDIMITKTKMFGLMCDRVMHHETGSWEIAGNDASVIIEMIRGSISDDSVWSEEGTRCENIKVLIHPDKTGEFEMKLTLAGLSYRKPRNLTYEQNLLNVETAFEDFKKHFHTGIEKYKDSMELAAYISWHSVVRPEGYVKYPVMLMTKNKMNMVWSWDYTFNALAMMDKDPVLAYDQFLAIAEMQEKDGSYPDAFHARAYVCTFVKPPVQGFILKRMFKIQRPGIDILRKIYDSVVRFTRWWFDYRGNIDGIPVYHHGNDSGWDNSTAFRLGVPVKAPDLSAWLIIQLDFLADTALELGLIEEADVWKKKSEELLQKMLALFVENNHMKAIKVPDNKTVECDSLLLYVPLILGEKLPAEIRERMLEELLKEKNFITDYGIASEPVDSPYFVEDGYWRGAIWPPTAYIMTEALMANGRKEEAVLNARRFCDMCASEGFFENYSAIDGHGLRDSGFTWTASVFMILIRDYLEK</sequence>
<comment type="similarity">
    <text evidence="1">Belongs to the glycosyl hydrolase 63 family.</text>
</comment>
<feature type="domain" description="Mannosylglycerate hydrolase MGH1-like glycoside hydrolase" evidence="4">
    <location>
        <begin position="248"/>
        <end position="551"/>
    </location>
</feature>
<dbReference type="RefSeq" id="WP_161597301.1">
    <property type="nucleotide sequence ID" value="NZ_QGQD01000036.1"/>
</dbReference>
<dbReference type="InterPro" id="IPR054491">
    <property type="entry name" value="MGH1-like_GH"/>
</dbReference>
<dbReference type="GO" id="GO:0004573">
    <property type="term" value="F:Glc3Man9GlcNAc2 oligosaccharide glucosidase activity"/>
    <property type="evidence" value="ECO:0007669"/>
    <property type="project" value="InterPro"/>
</dbReference>
<evidence type="ECO:0000313" key="6">
    <source>
        <dbReference type="Proteomes" id="UP000306509"/>
    </source>
</evidence>
<protein>
    <submittedName>
        <fullName evidence="5">Alpha-glucosidase</fullName>
    </submittedName>
</protein>
<dbReference type="InterPro" id="IPR012341">
    <property type="entry name" value="6hp_glycosidase-like_sf"/>
</dbReference>
<dbReference type="GO" id="GO:0006487">
    <property type="term" value="P:protein N-linked glycosylation"/>
    <property type="evidence" value="ECO:0007669"/>
    <property type="project" value="TreeGrafter"/>
</dbReference>
<dbReference type="SUPFAM" id="SSF48208">
    <property type="entry name" value="Six-hairpin glycosidases"/>
    <property type="match status" value="1"/>
</dbReference>
<dbReference type="PANTHER" id="PTHR10412:SF11">
    <property type="entry name" value="MANNOSYL-OLIGOSACCHARIDE GLUCOSIDASE"/>
    <property type="match status" value="1"/>
</dbReference>
<evidence type="ECO:0000313" key="5">
    <source>
        <dbReference type="EMBL" id="TLD01533.1"/>
    </source>
</evidence>
<dbReference type="GO" id="GO:0009311">
    <property type="term" value="P:oligosaccharide metabolic process"/>
    <property type="evidence" value="ECO:0007669"/>
    <property type="project" value="InterPro"/>
</dbReference>
<organism evidence="5 6">
    <name type="scientific">Robinsoniella peoriensis</name>
    <dbReference type="NCBI Taxonomy" id="180332"/>
    <lineage>
        <taxon>Bacteria</taxon>
        <taxon>Bacillati</taxon>
        <taxon>Bacillota</taxon>
        <taxon>Clostridia</taxon>
        <taxon>Lachnospirales</taxon>
        <taxon>Lachnospiraceae</taxon>
        <taxon>Robinsoniella</taxon>
    </lineage>
</organism>
<reference evidence="5 6" key="1">
    <citation type="journal article" date="2019" name="Anaerobe">
        <title>Detection of Robinsoniella peoriensis in multiple bone samples of a trauma patient.</title>
        <authorList>
            <person name="Schrottner P."/>
            <person name="Hartwich K."/>
            <person name="Bunk B."/>
            <person name="Schober I."/>
            <person name="Helbig S."/>
            <person name="Rudolph W.W."/>
            <person name="Gunzer F."/>
        </authorList>
    </citation>
    <scope>NUCLEOTIDE SEQUENCE [LARGE SCALE GENOMIC DNA]</scope>
    <source>
        <strain evidence="5 6">DSM 106044</strain>
    </source>
</reference>
<dbReference type="InterPro" id="IPR008928">
    <property type="entry name" value="6-hairpin_glycosidase_sf"/>
</dbReference>
<evidence type="ECO:0000256" key="2">
    <source>
        <dbReference type="ARBA" id="ARBA00022801"/>
    </source>
</evidence>
<keyword evidence="3" id="KW-0326">Glycosidase</keyword>
<dbReference type="InterPro" id="IPR004888">
    <property type="entry name" value="Glycoside_hydrolase_63"/>
</dbReference>
<dbReference type="AlphaFoldDB" id="A0A4U8QB87"/>
<evidence type="ECO:0000256" key="1">
    <source>
        <dbReference type="ARBA" id="ARBA00010833"/>
    </source>
</evidence>
<evidence type="ECO:0000259" key="4">
    <source>
        <dbReference type="Pfam" id="PF22422"/>
    </source>
</evidence>
<dbReference type="STRING" id="180332.GCA_000797495_04774"/>
<dbReference type="PANTHER" id="PTHR10412">
    <property type="entry name" value="MANNOSYL-OLIGOSACCHARIDE GLUCOSIDASE"/>
    <property type="match status" value="1"/>
</dbReference>
<dbReference type="Proteomes" id="UP000306509">
    <property type="component" value="Unassembled WGS sequence"/>
</dbReference>
<dbReference type="Pfam" id="PF22422">
    <property type="entry name" value="MGH1-like_GH"/>
    <property type="match status" value="1"/>
</dbReference>
<gene>
    <name evidence="5" type="ORF">DSM106044_01512</name>
</gene>
<keyword evidence="2" id="KW-0378">Hydrolase</keyword>
<dbReference type="EMBL" id="QGQD01000036">
    <property type="protein sequence ID" value="TLD01533.1"/>
    <property type="molecule type" value="Genomic_DNA"/>
</dbReference>
<dbReference type="Gene3D" id="1.50.10.10">
    <property type="match status" value="1"/>
</dbReference>
<name>A0A4U8QB87_9FIRM</name>
<keyword evidence="6" id="KW-1185">Reference proteome</keyword>
<accession>A0A4U8QB87</accession>
<comment type="caution">
    <text evidence="5">The sequence shown here is derived from an EMBL/GenBank/DDBJ whole genome shotgun (WGS) entry which is preliminary data.</text>
</comment>
<proteinExistence type="inferred from homology"/>